<dbReference type="Proteomes" id="UP000182983">
    <property type="component" value="Unassembled WGS sequence"/>
</dbReference>
<dbReference type="InterPro" id="IPR040170">
    <property type="entry name" value="Cytosol_ACT"/>
</dbReference>
<dbReference type="GO" id="GO:0009062">
    <property type="term" value="P:fatty acid catabolic process"/>
    <property type="evidence" value="ECO:0007669"/>
    <property type="project" value="TreeGrafter"/>
</dbReference>
<organism evidence="5 6">
    <name type="scientific">Magnetospirillum fulvum</name>
    <name type="common">Rhodospirillum fulvum</name>
    <dbReference type="NCBI Taxonomy" id="1082"/>
    <lineage>
        <taxon>Bacteria</taxon>
        <taxon>Pseudomonadati</taxon>
        <taxon>Pseudomonadota</taxon>
        <taxon>Alphaproteobacteria</taxon>
        <taxon>Rhodospirillales</taxon>
        <taxon>Rhodospirillaceae</taxon>
        <taxon>Magnetospirillum</taxon>
    </lineage>
</organism>
<evidence type="ECO:0000256" key="1">
    <source>
        <dbReference type="ARBA" id="ARBA00010458"/>
    </source>
</evidence>
<evidence type="ECO:0000313" key="5">
    <source>
        <dbReference type="EMBL" id="SEH58925.1"/>
    </source>
</evidence>
<feature type="domain" description="HotDog ACOT-type" evidence="4">
    <location>
        <begin position="1"/>
        <end position="113"/>
    </location>
</feature>
<name>A0A1H6JDW6_MAGFU</name>
<dbReference type="InterPro" id="IPR029069">
    <property type="entry name" value="HotDog_dom_sf"/>
</dbReference>
<dbReference type="GO" id="GO:0052816">
    <property type="term" value="F:long-chain fatty acyl-CoA hydrolase activity"/>
    <property type="evidence" value="ECO:0007669"/>
    <property type="project" value="TreeGrafter"/>
</dbReference>
<dbReference type="InterPro" id="IPR006683">
    <property type="entry name" value="Thioestr_dom"/>
</dbReference>
<evidence type="ECO:0000313" key="6">
    <source>
        <dbReference type="Proteomes" id="UP000182983"/>
    </source>
</evidence>
<comment type="similarity">
    <text evidence="1">Belongs to the acyl coenzyme A hydrolase family.</text>
</comment>
<evidence type="ECO:0000256" key="3">
    <source>
        <dbReference type="PROSITE-ProRule" id="PRU01106"/>
    </source>
</evidence>
<dbReference type="EMBL" id="FNWO01000015">
    <property type="protein sequence ID" value="SEH58925.1"/>
    <property type="molecule type" value="Genomic_DNA"/>
</dbReference>
<feature type="domain" description="HotDog ACOT-type" evidence="4">
    <location>
        <begin position="131"/>
        <end position="243"/>
    </location>
</feature>
<evidence type="ECO:0000259" key="4">
    <source>
        <dbReference type="PROSITE" id="PS51770"/>
    </source>
</evidence>
<dbReference type="Gene3D" id="3.10.129.10">
    <property type="entry name" value="Hotdog Thioesterase"/>
    <property type="match status" value="2"/>
</dbReference>
<dbReference type="Pfam" id="PF03061">
    <property type="entry name" value="4HBT"/>
    <property type="match status" value="2"/>
</dbReference>
<dbReference type="OrthoDB" id="9801856at2"/>
<dbReference type="PANTHER" id="PTHR11049:SF24">
    <property type="entry name" value="CYTOSOLIC ACYL COENZYME A THIOESTER HYDROLASE"/>
    <property type="match status" value="1"/>
</dbReference>
<dbReference type="GO" id="GO:0005829">
    <property type="term" value="C:cytosol"/>
    <property type="evidence" value="ECO:0007669"/>
    <property type="project" value="TreeGrafter"/>
</dbReference>
<keyword evidence="6" id="KW-1185">Reference proteome</keyword>
<proteinExistence type="inferred from homology"/>
<dbReference type="GO" id="GO:0006637">
    <property type="term" value="P:acyl-CoA metabolic process"/>
    <property type="evidence" value="ECO:0007669"/>
    <property type="project" value="TreeGrafter"/>
</dbReference>
<dbReference type="InterPro" id="IPR033120">
    <property type="entry name" value="HOTDOG_ACOT"/>
</dbReference>
<reference evidence="6" key="1">
    <citation type="submission" date="2016-10" db="EMBL/GenBank/DDBJ databases">
        <authorList>
            <person name="Varghese N."/>
            <person name="Submissions S."/>
        </authorList>
    </citation>
    <scope>NUCLEOTIDE SEQUENCE [LARGE SCALE GENOMIC DNA]</scope>
    <source>
        <strain evidence="6">DSM 13234</strain>
    </source>
</reference>
<sequence>MPKETSLIDLVFPGETNHHGTLFGGAALAYMDKLAYIVAARYALTDFVTASCDQIDFAAPAHLGEIVEVTGRVVRTGRRSLTVETDLEAETLRTGQRRLCSRGRFHLVTADPAALVPPLPAQEPADGTDSPPPPLRMVELVFPDQCSHRHVLFGGYAQAVMGKAAFVAATRFCGKTVVMAASRGMDFIAPVHVGEIMEVTASVGDVGTSSMVVDVVATGENLQTGERWPAARGSYTMVAIDDDSGRPCPARGEGGKRQS</sequence>
<dbReference type="RefSeq" id="WP_074770123.1">
    <property type="nucleotide sequence ID" value="NZ_FNWO01000015.1"/>
</dbReference>
<dbReference type="AlphaFoldDB" id="A0A1H6JDW6"/>
<evidence type="ECO:0000256" key="2">
    <source>
        <dbReference type="ARBA" id="ARBA00022801"/>
    </source>
</evidence>
<keyword evidence="2 3" id="KW-0378">Hydrolase</keyword>
<dbReference type="SUPFAM" id="SSF54637">
    <property type="entry name" value="Thioesterase/thiol ester dehydrase-isomerase"/>
    <property type="match status" value="2"/>
</dbReference>
<dbReference type="PANTHER" id="PTHR11049">
    <property type="entry name" value="ACYL COENZYME A THIOESTER HYDROLASE"/>
    <property type="match status" value="1"/>
</dbReference>
<protein>
    <submittedName>
        <fullName evidence="5">Acyl-CoA hydrolase</fullName>
    </submittedName>
</protein>
<accession>A0A1H6JDW6</accession>
<dbReference type="CDD" id="cd03442">
    <property type="entry name" value="BFIT_BACH"/>
    <property type="match status" value="2"/>
</dbReference>
<gene>
    <name evidence="5" type="ORF">SAMN04244559_03074</name>
</gene>
<dbReference type="PROSITE" id="PS51770">
    <property type="entry name" value="HOTDOG_ACOT"/>
    <property type="match status" value="2"/>
</dbReference>